<organism evidence="2 3">
    <name type="scientific">Paspalum notatum var. saurae</name>
    <dbReference type="NCBI Taxonomy" id="547442"/>
    <lineage>
        <taxon>Eukaryota</taxon>
        <taxon>Viridiplantae</taxon>
        <taxon>Streptophyta</taxon>
        <taxon>Embryophyta</taxon>
        <taxon>Tracheophyta</taxon>
        <taxon>Spermatophyta</taxon>
        <taxon>Magnoliopsida</taxon>
        <taxon>Liliopsida</taxon>
        <taxon>Poales</taxon>
        <taxon>Poaceae</taxon>
        <taxon>PACMAD clade</taxon>
        <taxon>Panicoideae</taxon>
        <taxon>Andropogonodae</taxon>
        <taxon>Paspaleae</taxon>
        <taxon>Paspalinae</taxon>
        <taxon>Paspalum</taxon>
    </lineage>
</organism>
<dbReference type="AlphaFoldDB" id="A0AAQ3WHE7"/>
<dbReference type="EMBL" id="CP144747">
    <property type="protein sequence ID" value="WVZ61972.1"/>
    <property type="molecule type" value="Genomic_DNA"/>
</dbReference>
<name>A0AAQ3WHE7_PASNO</name>
<dbReference type="Proteomes" id="UP001341281">
    <property type="component" value="Chromosome 03"/>
</dbReference>
<evidence type="ECO:0000313" key="3">
    <source>
        <dbReference type="Proteomes" id="UP001341281"/>
    </source>
</evidence>
<dbReference type="EMBL" id="CP144747">
    <property type="protein sequence ID" value="WVZ61971.1"/>
    <property type="molecule type" value="Genomic_DNA"/>
</dbReference>
<gene>
    <name evidence="2" type="ORF">U9M48_011776</name>
</gene>
<protein>
    <submittedName>
        <fullName evidence="2">Uncharacterized protein</fullName>
    </submittedName>
</protein>
<feature type="region of interest" description="Disordered" evidence="1">
    <location>
        <begin position="1"/>
        <end position="22"/>
    </location>
</feature>
<feature type="non-terminal residue" evidence="2">
    <location>
        <position position="129"/>
    </location>
</feature>
<keyword evidence="3" id="KW-1185">Reference proteome</keyword>
<reference evidence="2 3" key="1">
    <citation type="submission" date="2024-02" db="EMBL/GenBank/DDBJ databases">
        <title>High-quality chromosome-scale genome assembly of Pensacola bahiagrass (Paspalum notatum Flugge var. saurae).</title>
        <authorList>
            <person name="Vega J.M."/>
            <person name="Podio M."/>
            <person name="Orjuela J."/>
            <person name="Siena L.A."/>
            <person name="Pessino S.C."/>
            <person name="Combes M.C."/>
            <person name="Mariac C."/>
            <person name="Albertini E."/>
            <person name="Pupilli F."/>
            <person name="Ortiz J.P.A."/>
            <person name="Leblanc O."/>
        </authorList>
    </citation>
    <scope>NUCLEOTIDE SEQUENCE [LARGE SCALE GENOMIC DNA]</scope>
    <source>
        <strain evidence="2">R1</strain>
        <tissue evidence="2">Leaf</tissue>
    </source>
</reference>
<sequence>DLPYPGGAHHVSDTDRGPTCSVDKREVPRAHACRRTSRPFPRLFLPVPATASGRVPPRSSPAAKGELFHADLALGVSSAAPLSARTFSIAVRHCGLSRISSASRGSPRNVKGVGVVSWKRGSGFDSAKL</sequence>
<feature type="compositionally biased region" description="Basic and acidic residues" evidence="1">
    <location>
        <begin position="10"/>
        <end position="22"/>
    </location>
</feature>
<evidence type="ECO:0000256" key="1">
    <source>
        <dbReference type="SAM" id="MobiDB-lite"/>
    </source>
</evidence>
<evidence type="ECO:0000313" key="2">
    <source>
        <dbReference type="EMBL" id="WVZ61971.1"/>
    </source>
</evidence>
<accession>A0AAQ3WHE7</accession>
<proteinExistence type="predicted"/>